<dbReference type="RefSeq" id="WP_377927712.1">
    <property type="nucleotide sequence ID" value="NZ_JBHUEM010000009.1"/>
</dbReference>
<dbReference type="SUPFAM" id="SSF53756">
    <property type="entry name" value="UDP-Glycosyltransferase/glycogen phosphorylase"/>
    <property type="match status" value="1"/>
</dbReference>
<dbReference type="InterPro" id="IPR001296">
    <property type="entry name" value="Glyco_trans_1"/>
</dbReference>
<dbReference type="SUPFAM" id="SSF88688">
    <property type="entry name" value="Families 57/38 glycoside transferase middle domain"/>
    <property type="match status" value="1"/>
</dbReference>
<dbReference type="InterPro" id="IPR028098">
    <property type="entry name" value="Glyco_trans_4-like_N"/>
</dbReference>
<dbReference type="Pfam" id="PF13439">
    <property type="entry name" value="Glyco_transf_4"/>
    <property type="match status" value="1"/>
</dbReference>
<feature type="domain" description="1,4-alpha-glucan branching enzyme C-terminal" evidence="7">
    <location>
        <begin position="416"/>
        <end position="513"/>
    </location>
</feature>
<organism evidence="9 10">
    <name type="scientific">Bacillus salitolerans</name>
    <dbReference type="NCBI Taxonomy" id="1437434"/>
    <lineage>
        <taxon>Bacteria</taxon>
        <taxon>Bacillati</taxon>
        <taxon>Bacillota</taxon>
        <taxon>Bacilli</taxon>
        <taxon>Bacillales</taxon>
        <taxon>Bacillaceae</taxon>
        <taxon>Bacillus</taxon>
    </lineage>
</organism>
<dbReference type="PANTHER" id="PTHR41695">
    <property type="entry name" value="1,4-ALPHA-GLUCAN BRANCHING ENZYME RV3031-RELATED"/>
    <property type="match status" value="1"/>
</dbReference>
<dbReference type="SUPFAM" id="SSF88713">
    <property type="entry name" value="Glycoside hydrolase/deacetylase"/>
    <property type="match status" value="1"/>
</dbReference>
<dbReference type="Pfam" id="PF00534">
    <property type="entry name" value="Glycos_transf_1"/>
    <property type="match status" value="1"/>
</dbReference>
<dbReference type="Pfam" id="PF09210">
    <property type="entry name" value="BE_C"/>
    <property type="match status" value="1"/>
</dbReference>
<dbReference type="InterPro" id="IPR011330">
    <property type="entry name" value="Glyco_hydro/deAcase_b/a-brl"/>
</dbReference>
<evidence type="ECO:0000259" key="6">
    <source>
        <dbReference type="Pfam" id="PF03065"/>
    </source>
</evidence>
<evidence type="ECO:0000259" key="7">
    <source>
        <dbReference type="Pfam" id="PF09210"/>
    </source>
</evidence>
<comment type="caution">
    <text evidence="9">The sequence shown here is derived from an EMBL/GenBank/DDBJ whole genome shotgun (WGS) entry which is preliminary data.</text>
</comment>
<reference evidence="10" key="1">
    <citation type="journal article" date="2019" name="Int. J. Syst. Evol. Microbiol.">
        <title>The Global Catalogue of Microorganisms (GCM) 10K type strain sequencing project: providing services to taxonomists for standard genome sequencing and annotation.</title>
        <authorList>
            <consortium name="The Broad Institute Genomics Platform"/>
            <consortium name="The Broad Institute Genome Sequencing Center for Infectious Disease"/>
            <person name="Wu L."/>
            <person name="Ma J."/>
        </authorList>
    </citation>
    <scope>NUCLEOTIDE SEQUENCE [LARGE SCALE GENOMIC DNA]</scope>
    <source>
        <strain evidence="10">CCUG 49339</strain>
    </source>
</reference>
<evidence type="ECO:0000313" key="10">
    <source>
        <dbReference type="Proteomes" id="UP001597214"/>
    </source>
</evidence>
<dbReference type="InterPro" id="IPR037090">
    <property type="entry name" value="57_glycoside_trans_central"/>
</dbReference>
<evidence type="ECO:0000259" key="5">
    <source>
        <dbReference type="Pfam" id="PF00534"/>
    </source>
</evidence>
<keyword evidence="10" id="KW-1185">Reference proteome</keyword>
<dbReference type="PANTHER" id="PTHR41695:SF1">
    <property type="entry name" value="1,4-ALPHA-GLUCAN BRANCHING ENZYME TK1436"/>
    <property type="match status" value="1"/>
</dbReference>
<gene>
    <name evidence="9" type="ORF">ACFSCX_08230</name>
</gene>
<dbReference type="CDD" id="cd03801">
    <property type="entry name" value="GT4_PimA-like"/>
    <property type="match status" value="1"/>
</dbReference>
<dbReference type="InterPro" id="IPR015293">
    <property type="entry name" value="BE_C"/>
</dbReference>
<feature type="domain" description="Glycosyl transferase family 1" evidence="5">
    <location>
        <begin position="739"/>
        <end position="898"/>
    </location>
</feature>
<feature type="domain" description="Glycosyltransferase subfamily 4-like N-terminal" evidence="8">
    <location>
        <begin position="550"/>
        <end position="722"/>
    </location>
</feature>
<dbReference type="Gene3D" id="3.20.110.10">
    <property type="entry name" value="Glycoside hydrolase 38, N terminal domain"/>
    <property type="match status" value="1"/>
</dbReference>
<proteinExistence type="inferred from homology"/>
<dbReference type="InterPro" id="IPR028995">
    <property type="entry name" value="Glyco_hydro_57/38_cen_sf"/>
</dbReference>
<comment type="similarity">
    <text evidence="2">Belongs to the glycosyltransferase group 1 family. Glycosyltransferase 4 subfamily.</text>
</comment>
<accession>A0ABW4LNW2</accession>
<evidence type="ECO:0000256" key="4">
    <source>
        <dbReference type="RuleBase" id="RU361196"/>
    </source>
</evidence>
<dbReference type="InterPro" id="IPR027291">
    <property type="entry name" value="Glyco_hydro_38_N_sf"/>
</dbReference>
<dbReference type="CDD" id="cd10792">
    <property type="entry name" value="GH57N_AmyC_like"/>
    <property type="match status" value="1"/>
</dbReference>
<dbReference type="Gene3D" id="1.20.1430.10">
    <property type="entry name" value="Families 57/38 glycoside transferase, middle domain"/>
    <property type="match status" value="1"/>
</dbReference>
<evidence type="ECO:0000259" key="8">
    <source>
        <dbReference type="Pfam" id="PF13439"/>
    </source>
</evidence>
<protein>
    <submittedName>
        <fullName evidence="9">1,4-alpha-glucan branching protein domain-containing protein</fullName>
    </submittedName>
</protein>
<evidence type="ECO:0000256" key="2">
    <source>
        <dbReference type="ARBA" id="ARBA00009481"/>
    </source>
</evidence>
<dbReference type="Gene3D" id="3.40.50.2000">
    <property type="entry name" value="Glycogen Phosphorylase B"/>
    <property type="match status" value="2"/>
</dbReference>
<evidence type="ECO:0000256" key="1">
    <source>
        <dbReference type="ARBA" id="ARBA00006821"/>
    </source>
</evidence>
<comment type="similarity">
    <text evidence="1 4">Belongs to the glycosyl hydrolase 57 family.</text>
</comment>
<keyword evidence="3 4" id="KW-0119">Carbohydrate metabolism</keyword>
<dbReference type="InterPro" id="IPR004300">
    <property type="entry name" value="Glyco_hydro_57_N"/>
</dbReference>
<dbReference type="Proteomes" id="UP001597214">
    <property type="component" value="Unassembled WGS sequence"/>
</dbReference>
<feature type="domain" description="Glycoside hydrolase family 57 N-terminal" evidence="6">
    <location>
        <begin position="7"/>
        <end position="327"/>
    </location>
</feature>
<evidence type="ECO:0000256" key="3">
    <source>
        <dbReference type="ARBA" id="ARBA00023277"/>
    </source>
</evidence>
<dbReference type="Pfam" id="PF03065">
    <property type="entry name" value="Glyco_hydro_57"/>
    <property type="match status" value="1"/>
</dbReference>
<evidence type="ECO:0000313" key="9">
    <source>
        <dbReference type="EMBL" id="MFD1736551.1"/>
    </source>
</evidence>
<dbReference type="EMBL" id="JBHUEM010000009">
    <property type="protein sequence ID" value="MFD1736551.1"/>
    <property type="molecule type" value="Genomic_DNA"/>
</dbReference>
<dbReference type="InterPro" id="IPR040042">
    <property type="entry name" value="Branching_enz_MT3115-like"/>
</dbReference>
<sequence>MNYMYASFVLHAHLPYIRHKEANRLEERWLYEAITESYIPLLWQLEKPDHHHNWTISFSPPLMEMLADTLIQRRYLHYLDKSMALIQLEKERAQTDREQEIVRFYEERYIKVKDTFIKWHQNILEGFKHFYDIGKIDCITSSATHTFLPYLQTKQGVSMQIKHGISTFERYFGVKPKGFWLPECGFTPGIDKLLHLEGIRYTFVDEHTIRCADPTPSKSIGAPLYSPHGIVLFPRNQEITNMVWSSSTGYPGDYDYREFYRDIAYDREMDYILPFIHPDGIRVDTGLKFHRITGKTEGKDLYVPKWASDKVKRHADHFASVLEGHKDCKGDQSFPPYLVTLPFDAELFGHWWFEGPEWLHEVISRTINQVEWITPLEFINRHYQDLETAHVSFSTWGRDGYGDVWLNESNEWMYRHMHEMERSLIAIVSDSPIQDELTTFALQQLTREWMLATSSDWAFILDNNSASEYATNRFKEHVQRFYYLHDKVKHNMITEELVMKLKGDYPFLQEIDLTPLLSEHDQYIIDKRQRKSNKNKKVVMLTWEFPPRIVGGLARHVCELAKTLVEQGMDVYVLTTNDQNTINYEEYEGIHVYRVPAYQREQTEFLHWIGSMNLCLLDEAMKLAQHIHFDLIHAHDWLVYSSSVTLKSLLNIPLITTIHATENGRNQGIYTSIQVDIQEMEIDLIRQSDKVIVCSDFMKKEVITLEKSVESKICVIPNGVDQSFLENKTEESNRLPLYNQTDDQIVFSIGRMVPEKGFETIIDAAPMVLTKFTNVRFILAGSGPLEKKYDDLIQERGLQERIQLVGFVNDKERNERLRTCVMAVFPSTYEPFGIAALEAMIAKKPVIVSNTGGLTSFVQNGITGITVEPESSEELAEAIIALLSNPSLADKIAQNAQQVAIEEYNWDHIGVRTVLLYRDILNKDALTVT</sequence>
<name>A0ABW4LNW2_9BACI</name>